<gene>
    <name evidence="1" type="ORF">PSA21_17</name>
</gene>
<protein>
    <submittedName>
        <fullName evidence="1">Uncharacterized protein</fullName>
    </submittedName>
</protein>
<proteinExistence type="predicted"/>
<name>A0A481W5J5_9CAUD</name>
<reference evidence="1 2" key="1">
    <citation type="submission" date="2019-02" db="EMBL/GenBank/DDBJ databases">
        <authorList>
            <person name="Frampton R.A."/>
            <person name="Wojtus J.K."/>
            <person name="Fineran P.C."/>
            <person name="Hendrickson H.L."/>
        </authorList>
    </citation>
    <scope>NUCLEOTIDE SEQUENCE [LARGE SCALE GENOMIC DNA]</scope>
</reference>
<evidence type="ECO:0000313" key="1">
    <source>
        <dbReference type="EMBL" id="QBJ02547.1"/>
    </source>
</evidence>
<evidence type="ECO:0000313" key="2">
    <source>
        <dbReference type="Proteomes" id="UP000294134"/>
    </source>
</evidence>
<dbReference type="EMBL" id="MK552327">
    <property type="protein sequence ID" value="QBJ02547.1"/>
    <property type="molecule type" value="Genomic_DNA"/>
</dbReference>
<dbReference type="Proteomes" id="UP000294134">
    <property type="component" value="Segment"/>
</dbReference>
<accession>A0A481W5J5</accession>
<sequence length="125" mass="14061">MKNGDGKVPLICGHMRDMSLVSQYTRMNRKVVCLTGGEEKELEQLAKRLKNNNLSSDKGFDPGNVIIVGAPTQHFFRPMEMRPLNMDVMSSYPDPRIELTISNYPKKPDVSQVSKKVLALLARAQ</sequence>
<organism evidence="1 2">
    <name type="scientific">Pseudomonas phage Psa21</name>
    <dbReference type="NCBI Taxonomy" id="2530023"/>
    <lineage>
        <taxon>Viruses</taxon>
        <taxon>Duplodnaviria</taxon>
        <taxon>Heunggongvirae</taxon>
        <taxon>Uroviricota</taxon>
        <taxon>Caudoviricetes</taxon>
        <taxon>Chimalliviridae</taxon>
        <taxon>Tepukevirus</taxon>
        <taxon>Tepukevirus Psa21</taxon>
    </lineage>
</organism>
<keyword evidence="2" id="KW-1185">Reference proteome</keyword>